<proteinExistence type="inferred from homology"/>
<comment type="subcellular location">
    <subcellularLocation>
        <location evidence="1">Cell membrane</location>
        <topology evidence="1">Multi-pass membrane protein</topology>
    </subcellularLocation>
</comment>
<feature type="transmembrane region" description="Helical" evidence="7">
    <location>
        <begin position="311"/>
        <end position="334"/>
    </location>
</feature>
<feature type="domain" description="Major facilitator superfamily (MFS) profile" evidence="8">
    <location>
        <begin position="20"/>
        <end position="402"/>
    </location>
</feature>
<evidence type="ECO:0000313" key="10">
    <source>
        <dbReference type="Proteomes" id="UP001500784"/>
    </source>
</evidence>
<feature type="transmembrane region" description="Helical" evidence="7">
    <location>
        <begin position="18"/>
        <end position="36"/>
    </location>
</feature>
<dbReference type="Proteomes" id="UP001500784">
    <property type="component" value="Unassembled WGS sequence"/>
</dbReference>
<evidence type="ECO:0000256" key="2">
    <source>
        <dbReference type="ARBA" id="ARBA00008432"/>
    </source>
</evidence>
<feature type="transmembrane region" description="Helical" evidence="7">
    <location>
        <begin position="176"/>
        <end position="195"/>
    </location>
</feature>
<gene>
    <name evidence="9" type="ORF">GCM10009688_14410</name>
</gene>
<feature type="transmembrane region" description="Helical" evidence="7">
    <location>
        <begin position="286"/>
        <end position="305"/>
    </location>
</feature>
<evidence type="ECO:0000313" key="9">
    <source>
        <dbReference type="EMBL" id="GAA1910578.1"/>
    </source>
</evidence>
<comment type="caution">
    <text evidence="9">The sequence shown here is derived from an EMBL/GenBank/DDBJ whole genome shotgun (WGS) entry which is preliminary data.</text>
</comment>
<evidence type="ECO:0000256" key="6">
    <source>
        <dbReference type="ARBA" id="ARBA00023136"/>
    </source>
</evidence>
<protein>
    <submittedName>
        <fullName evidence="9">Nitrate/nitrite transporter</fullName>
    </submittedName>
</protein>
<dbReference type="PANTHER" id="PTHR23515">
    <property type="entry name" value="HIGH-AFFINITY NITRATE TRANSPORTER 2.3"/>
    <property type="match status" value="1"/>
</dbReference>
<feature type="transmembrane region" description="Helical" evidence="7">
    <location>
        <begin position="257"/>
        <end position="274"/>
    </location>
</feature>
<reference evidence="9 10" key="1">
    <citation type="journal article" date="2019" name="Int. J. Syst. Evol. Microbiol.">
        <title>The Global Catalogue of Microorganisms (GCM) 10K type strain sequencing project: providing services to taxonomists for standard genome sequencing and annotation.</title>
        <authorList>
            <consortium name="The Broad Institute Genomics Platform"/>
            <consortium name="The Broad Institute Genome Sequencing Center for Infectious Disease"/>
            <person name="Wu L."/>
            <person name="Ma J."/>
        </authorList>
    </citation>
    <scope>NUCLEOTIDE SEQUENCE [LARGE SCALE GENOMIC DNA]</scope>
    <source>
        <strain evidence="9 10">JCM 13316</strain>
    </source>
</reference>
<accession>A0ABN2P2S3</accession>
<name>A0ABN2P2S3_9MICC</name>
<evidence type="ECO:0000256" key="5">
    <source>
        <dbReference type="ARBA" id="ARBA00023063"/>
    </source>
</evidence>
<keyword evidence="4 7" id="KW-1133">Transmembrane helix</keyword>
<evidence type="ECO:0000259" key="8">
    <source>
        <dbReference type="PROSITE" id="PS50850"/>
    </source>
</evidence>
<keyword evidence="5" id="KW-0534">Nitrate assimilation</keyword>
<keyword evidence="6 7" id="KW-0472">Membrane</keyword>
<dbReference type="Gene3D" id="1.20.1250.20">
    <property type="entry name" value="MFS general substrate transporter like domains"/>
    <property type="match status" value="2"/>
</dbReference>
<keyword evidence="10" id="KW-1185">Reference proteome</keyword>
<dbReference type="RefSeq" id="WP_152226168.1">
    <property type="nucleotide sequence ID" value="NZ_BAAALV010000002.1"/>
</dbReference>
<dbReference type="InterPro" id="IPR020846">
    <property type="entry name" value="MFS_dom"/>
</dbReference>
<sequence>MASAPSAPAAPDLKSGQLLNLVTATVASTVGFWAWTIIGPLSARYTQTLDLNPSQASILVAMPILVGSLARIPVGAWTDRYGGRRMFTLVLGATAPLVLLTALAGESESYALLIIVAFFLGIAGTVFAIGIPFCSAWYDRSRKGFATGVFGAGMVGTAVSAFFTPRLVTGVGYFNAHLIIAGVVALMAVISWLVLRESPAWSRPTEPTLPKIRHAFTLKATWQLCFLYGIVFGAFVAFSNYLPTYLGNVYDWDATDAGTRTAGFAVAAVIARPIGGTVADKIGPRIVTLVSFAGTVVLAMVVAFQPSQERVYGTAFLLMALFLGLGTGGVFAWVGRAAPPKDVGTVGGIIAAAGGLGGYFPPLVMGATYDAENSSYFVGLTLLAVFAALALLLTFTVRNGGKTDERAAAPSS</sequence>
<dbReference type="InterPro" id="IPR011701">
    <property type="entry name" value="MFS"/>
</dbReference>
<comment type="similarity">
    <text evidence="2">Belongs to the major facilitator superfamily. Nitrate/nitrite porter (TC 2.A.1.8) family.</text>
</comment>
<feature type="transmembrane region" description="Helical" evidence="7">
    <location>
        <begin position="346"/>
        <end position="364"/>
    </location>
</feature>
<dbReference type="Pfam" id="PF07690">
    <property type="entry name" value="MFS_1"/>
    <property type="match status" value="1"/>
</dbReference>
<dbReference type="InterPro" id="IPR044772">
    <property type="entry name" value="NO3_transporter"/>
</dbReference>
<dbReference type="PROSITE" id="PS50850">
    <property type="entry name" value="MFS"/>
    <property type="match status" value="1"/>
</dbReference>
<keyword evidence="3 7" id="KW-0812">Transmembrane</keyword>
<dbReference type="InterPro" id="IPR036259">
    <property type="entry name" value="MFS_trans_sf"/>
</dbReference>
<feature type="transmembrane region" description="Helical" evidence="7">
    <location>
        <begin position="376"/>
        <end position="397"/>
    </location>
</feature>
<evidence type="ECO:0000256" key="4">
    <source>
        <dbReference type="ARBA" id="ARBA00022989"/>
    </source>
</evidence>
<feature type="transmembrane region" description="Helical" evidence="7">
    <location>
        <begin position="145"/>
        <end position="164"/>
    </location>
</feature>
<organism evidence="9 10">
    <name type="scientific">Arthrobacter gandavensis</name>
    <dbReference type="NCBI Taxonomy" id="169960"/>
    <lineage>
        <taxon>Bacteria</taxon>
        <taxon>Bacillati</taxon>
        <taxon>Actinomycetota</taxon>
        <taxon>Actinomycetes</taxon>
        <taxon>Micrococcales</taxon>
        <taxon>Micrococcaceae</taxon>
        <taxon>Arthrobacter</taxon>
    </lineage>
</organism>
<dbReference type="EMBL" id="BAAALV010000002">
    <property type="protein sequence ID" value="GAA1910578.1"/>
    <property type="molecule type" value="Genomic_DNA"/>
</dbReference>
<feature type="transmembrane region" description="Helical" evidence="7">
    <location>
        <begin position="110"/>
        <end position="133"/>
    </location>
</feature>
<evidence type="ECO:0000256" key="7">
    <source>
        <dbReference type="SAM" id="Phobius"/>
    </source>
</evidence>
<evidence type="ECO:0000256" key="1">
    <source>
        <dbReference type="ARBA" id="ARBA00004651"/>
    </source>
</evidence>
<feature type="transmembrane region" description="Helical" evidence="7">
    <location>
        <begin position="56"/>
        <end position="74"/>
    </location>
</feature>
<feature type="transmembrane region" description="Helical" evidence="7">
    <location>
        <begin position="216"/>
        <end position="237"/>
    </location>
</feature>
<dbReference type="SUPFAM" id="SSF103473">
    <property type="entry name" value="MFS general substrate transporter"/>
    <property type="match status" value="1"/>
</dbReference>
<feature type="transmembrane region" description="Helical" evidence="7">
    <location>
        <begin position="86"/>
        <end position="104"/>
    </location>
</feature>
<dbReference type="CDD" id="cd17341">
    <property type="entry name" value="MFS_NRT2_like"/>
    <property type="match status" value="1"/>
</dbReference>
<evidence type="ECO:0000256" key="3">
    <source>
        <dbReference type="ARBA" id="ARBA00022692"/>
    </source>
</evidence>